<dbReference type="Proteomes" id="UP000032266">
    <property type="component" value="Chromosome"/>
</dbReference>
<dbReference type="HOGENOM" id="CLU_2879577_0_0_6"/>
<gene>
    <name evidence="1" type="ORF">YC6258_01474</name>
</gene>
<sequence length="63" mass="6793">MASISIKISGDAREAIPTPVSAGRGFPGSSAMIGPYSTPDRTQTLTQVLYQSLLRHTRYRAVI</sequence>
<dbReference type="EMBL" id="CP007142">
    <property type="protein sequence ID" value="AJQ93522.1"/>
    <property type="molecule type" value="Genomic_DNA"/>
</dbReference>
<organism evidence="1 2">
    <name type="scientific">Gynuella sunshinyii YC6258</name>
    <dbReference type="NCBI Taxonomy" id="1445510"/>
    <lineage>
        <taxon>Bacteria</taxon>
        <taxon>Pseudomonadati</taxon>
        <taxon>Pseudomonadota</taxon>
        <taxon>Gammaproteobacteria</taxon>
        <taxon>Oceanospirillales</taxon>
        <taxon>Saccharospirillaceae</taxon>
        <taxon>Gynuella</taxon>
    </lineage>
</organism>
<dbReference type="KEGG" id="gsn:YC6258_01474"/>
<keyword evidence="2" id="KW-1185">Reference proteome</keyword>
<protein>
    <submittedName>
        <fullName evidence="1">Uncharacterized protein</fullName>
    </submittedName>
</protein>
<reference evidence="1 2" key="1">
    <citation type="submission" date="2014-01" db="EMBL/GenBank/DDBJ databases">
        <title>Full genme sequencing of cellulolytic bacterium Gynuella sunshinyii YC6258T gen. nov., sp. nov.</title>
        <authorList>
            <person name="Khan H."/>
            <person name="Chung E.J."/>
            <person name="Chung Y.R."/>
        </authorList>
    </citation>
    <scope>NUCLEOTIDE SEQUENCE [LARGE SCALE GENOMIC DNA]</scope>
    <source>
        <strain evidence="1 2">YC6258</strain>
    </source>
</reference>
<proteinExistence type="predicted"/>
<evidence type="ECO:0000313" key="2">
    <source>
        <dbReference type="Proteomes" id="UP000032266"/>
    </source>
</evidence>
<name>A0A0C5VFZ1_9GAMM</name>
<dbReference type="AlphaFoldDB" id="A0A0C5VFZ1"/>
<dbReference type="RefSeq" id="WP_169748939.1">
    <property type="nucleotide sequence ID" value="NZ_CP007142.1"/>
</dbReference>
<dbReference type="STRING" id="1445510.YC6258_01474"/>
<evidence type="ECO:0000313" key="1">
    <source>
        <dbReference type="EMBL" id="AJQ93522.1"/>
    </source>
</evidence>
<accession>A0A0C5VFZ1</accession>